<dbReference type="GO" id="GO:0016020">
    <property type="term" value="C:membrane"/>
    <property type="evidence" value="ECO:0007669"/>
    <property type="project" value="InterPro"/>
</dbReference>
<dbReference type="AlphaFoldDB" id="A0A5Q0TJ37"/>
<evidence type="ECO:0000256" key="1">
    <source>
        <dbReference type="ARBA" id="ARBA00010634"/>
    </source>
</evidence>
<dbReference type="Proteomes" id="UP000348942">
    <property type="component" value="Chromosome 1"/>
</dbReference>
<name>A0A5Q0TJ37_9VIBR</name>
<protein>
    <submittedName>
        <fullName evidence="4">VacJ family lipoprotein</fullName>
    </submittedName>
</protein>
<dbReference type="RefSeq" id="WP_153448132.1">
    <property type="nucleotide sequence ID" value="NZ_CP045699.1"/>
</dbReference>
<dbReference type="PANTHER" id="PTHR30035">
    <property type="entry name" value="LIPOPROTEIN VACJ-RELATED"/>
    <property type="match status" value="1"/>
</dbReference>
<keyword evidence="4" id="KW-0449">Lipoprotein</keyword>
<dbReference type="Pfam" id="PF04333">
    <property type="entry name" value="MlaA"/>
    <property type="match status" value="1"/>
</dbReference>
<gene>
    <name evidence="4" type="ORF">GFB47_03585</name>
</gene>
<feature type="region of interest" description="Disordered" evidence="3">
    <location>
        <begin position="1"/>
        <end position="23"/>
    </location>
</feature>
<evidence type="ECO:0000256" key="2">
    <source>
        <dbReference type="ARBA" id="ARBA00022729"/>
    </source>
</evidence>
<keyword evidence="2" id="KW-0732">Signal</keyword>
<proteinExistence type="inferred from homology"/>
<evidence type="ECO:0000313" key="4">
    <source>
        <dbReference type="EMBL" id="QGA65995.1"/>
    </source>
</evidence>
<accession>A0A5Q0TJ37</accession>
<feature type="compositionally biased region" description="Polar residues" evidence="3">
    <location>
        <begin position="1"/>
        <end position="22"/>
    </location>
</feature>
<dbReference type="EMBL" id="CP045699">
    <property type="protein sequence ID" value="QGA65995.1"/>
    <property type="molecule type" value="Genomic_DNA"/>
</dbReference>
<dbReference type="GO" id="GO:0120010">
    <property type="term" value="P:intermembrane phospholipid transfer"/>
    <property type="evidence" value="ECO:0007669"/>
    <property type="project" value="TreeGrafter"/>
</dbReference>
<sequence>MGCSSTPENSESSPASSTNTKVSDPFEGFNRSMWELNYEYLDPYVVRPTSIAYMEWLPTPLTAGLSNFLDNLEEPASMVNNLFMGNGSEALDGFNRFWINSTIGLLGFLDIASEAGINPSTREFGDVLGYYGVGNGPYFMMPAYGPLTVRDLADQADSLYVPLYWLTFWQSAGKWVIQGLESRYELIPQEGTLRNSPDPYALSQSIYLQHQDFKAEIEKQPEPVVADDLLEEYLGHDY</sequence>
<dbReference type="InterPro" id="IPR007428">
    <property type="entry name" value="MlaA"/>
</dbReference>
<dbReference type="PANTHER" id="PTHR30035:SF3">
    <property type="entry name" value="INTERMEMBRANE PHOSPHOLIPID TRANSPORT SYSTEM LIPOPROTEIN MLAA"/>
    <property type="match status" value="1"/>
</dbReference>
<keyword evidence="5" id="KW-1185">Reference proteome</keyword>
<evidence type="ECO:0000256" key="3">
    <source>
        <dbReference type="SAM" id="MobiDB-lite"/>
    </source>
</evidence>
<dbReference type="PRINTS" id="PR01805">
    <property type="entry name" value="VACJLIPOPROT"/>
</dbReference>
<evidence type="ECO:0000313" key="5">
    <source>
        <dbReference type="Proteomes" id="UP000348942"/>
    </source>
</evidence>
<organism evidence="4 5">
    <name type="scientific">Vibrio algicola</name>
    <dbReference type="NCBI Taxonomy" id="2662262"/>
    <lineage>
        <taxon>Bacteria</taxon>
        <taxon>Pseudomonadati</taxon>
        <taxon>Pseudomonadota</taxon>
        <taxon>Gammaproteobacteria</taxon>
        <taxon>Vibrionales</taxon>
        <taxon>Vibrionaceae</taxon>
        <taxon>Vibrio</taxon>
    </lineage>
</organism>
<reference evidence="4 5" key="1">
    <citation type="submission" date="2019-10" db="EMBL/GenBank/DDBJ databases">
        <title>Vibrio sp. nov., isolated from Coralline algae surface.</title>
        <authorList>
            <person name="Geng Y."/>
            <person name="Zhang X."/>
        </authorList>
    </citation>
    <scope>NUCLEOTIDE SEQUENCE [LARGE SCALE GENOMIC DNA]</scope>
    <source>
        <strain evidence="4 5">SM1977</strain>
    </source>
</reference>
<comment type="similarity">
    <text evidence="1">Belongs to the MlaA family.</text>
</comment>